<protein>
    <submittedName>
        <fullName evidence="1">Uncharacterized protein</fullName>
    </submittedName>
</protein>
<name>A0A0F9V714_9ZZZZ</name>
<organism evidence="1">
    <name type="scientific">marine sediment metagenome</name>
    <dbReference type="NCBI Taxonomy" id="412755"/>
    <lineage>
        <taxon>unclassified sequences</taxon>
        <taxon>metagenomes</taxon>
        <taxon>ecological metagenomes</taxon>
    </lineage>
</organism>
<proteinExistence type="predicted"/>
<accession>A0A0F9V714</accession>
<sequence length="37" mass="4610">MRHIITLTKLVWEFAEDIFTITPELYRKLRKTMEKEE</sequence>
<reference evidence="1" key="1">
    <citation type="journal article" date="2015" name="Nature">
        <title>Complex archaea that bridge the gap between prokaryotes and eukaryotes.</title>
        <authorList>
            <person name="Spang A."/>
            <person name="Saw J.H."/>
            <person name="Jorgensen S.L."/>
            <person name="Zaremba-Niedzwiedzka K."/>
            <person name="Martijn J."/>
            <person name="Lind A.E."/>
            <person name="van Eijk R."/>
            <person name="Schleper C."/>
            <person name="Guy L."/>
            <person name="Ettema T.J."/>
        </authorList>
    </citation>
    <scope>NUCLEOTIDE SEQUENCE</scope>
</reference>
<evidence type="ECO:0000313" key="1">
    <source>
        <dbReference type="EMBL" id="KKN61668.1"/>
    </source>
</evidence>
<comment type="caution">
    <text evidence="1">The sequence shown here is derived from an EMBL/GenBank/DDBJ whole genome shotgun (WGS) entry which is preliminary data.</text>
</comment>
<dbReference type="AlphaFoldDB" id="A0A0F9V714"/>
<dbReference type="EMBL" id="LAZR01000650">
    <property type="protein sequence ID" value="KKN61668.1"/>
    <property type="molecule type" value="Genomic_DNA"/>
</dbReference>
<gene>
    <name evidence="1" type="ORF">LCGC14_0519430</name>
</gene>